<keyword evidence="8 9" id="KW-0472">Membrane</keyword>
<feature type="transmembrane region" description="Helical" evidence="9">
    <location>
        <begin position="179"/>
        <end position="207"/>
    </location>
</feature>
<evidence type="ECO:0000256" key="2">
    <source>
        <dbReference type="ARBA" id="ARBA00004586"/>
    </source>
</evidence>
<feature type="transmembrane region" description="Helical" evidence="9">
    <location>
        <begin position="323"/>
        <end position="343"/>
    </location>
</feature>
<comment type="caution">
    <text evidence="11">The sequence shown here is derived from an EMBL/GenBank/DDBJ whole genome shotgun (WGS) entry which is preliminary data.</text>
</comment>
<evidence type="ECO:0008006" key="14">
    <source>
        <dbReference type="Google" id="ProtNLM"/>
    </source>
</evidence>
<dbReference type="GO" id="GO:0012505">
    <property type="term" value="C:endomembrane system"/>
    <property type="evidence" value="ECO:0007669"/>
    <property type="project" value="UniProtKB-SubCell"/>
</dbReference>
<dbReference type="EMBL" id="JAUEIF010000003">
    <property type="protein sequence ID" value="MDN0024798.1"/>
    <property type="molecule type" value="Genomic_DNA"/>
</dbReference>
<evidence type="ECO:0000256" key="8">
    <source>
        <dbReference type="ARBA" id="ARBA00023136"/>
    </source>
</evidence>
<dbReference type="InterPro" id="IPR005599">
    <property type="entry name" value="GPI_mannosylTrfase"/>
</dbReference>
<dbReference type="Proteomes" id="UP001167831">
    <property type="component" value="Unassembled WGS sequence"/>
</dbReference>
<feature type="transmembrane region" description="Helical" evidence="9">
    <location>
        <begin position="213"/>
        <end position="233"/>
    </location>
</feature>
<feature type="transmembrane region" description="Helical" evidence="9">
    <location>
        <begin position="126"/>
        <end position="144"/>
    </location>
</feature>
<dbReference type="Proteomes" id="UP001168478">
    <property type="component" value="Unassembled WGS sequence"/>
</dbReference>
<evidence type="ECO:0000256" key="9">
    <source>
        <dbReference type="SAM" id="Phobius"/>
    </source>
</evidence>
<evidence type="ECO:0000313" key="10">
    <source>
        <dbReference type="EMBL" id="MDN0022199.1"/>
    </source>
</evidence>
<evidence type="ECO:0000256" key="7">
    <source>
        <dbReference type="ARBA" id="ARBA00022989"/>
    </source>
</evidence>
<organism evidence="11 13">
    <name type="scientific">Leyella lascolaii</name>
    <dbReference type="NCBI Taxonomy" id="1776379"/>
    <lineage>
        <taxon>Bacteria</taxon>
        <taxon>Pseudomonadati</taxon>
        <taxon>Bacteroidota</taxon>
        <taxon>Bacteroidia</taxon>
        <taxon>Bacteroidales</taxon>
        <taxon>Prevotellaceae</taxon>
        <taxon>Leyella</taxon>
    </lineage>
</organism>
<dbReference type="AlphaFoldDB" id="A0AAW7JFX4"/>
<feature type="transmembrane region" description="Helical" evidence="9">
    <location>
        <begin position="254"/>
        <end position="275"/>
    </location>
</feature>
<evidence type="ECO:0000313" key="13">
    <source>
        <dbReference type="Proteomes" id="UP001168478"/>
    </source>
</evidence>
<name>A0AAW7JFX4_9BACT</name>
<feature type="transmembrane region" description="Helical" evidence="9">
    <location>
        <begin position="92"/>
        <end position="114"/>
    </location>
</feature>
<keyword evidence="3" id="KW-0328">Glycosyltransferase</keyword>
<reference evidence="11" key="1">
    <citation type="submission" date="2023-06" db="EMBL/GenBank/DDBJ databases">
        <authorList>
            <person name="Zeman M."/>
            <person name="Kubasova T."/>
            <person name="Jahodarova E."/>
            <person name="Nykrynova M."/>
            <person name="Rychlik I."/>
        </authorList>
    </citation>
    <scope>NUCLEOTIDE SEQUENCE</scope>
    <source>
        <strain evidence="11">ET15</strain>
        <strain evidence="10">ET37</strain>
    </source>
</reference>
<sequence length="491" mass="55581">MMGHRHKTWSDARTALTLLSAAVFLVTAYSSNGYFYPDEHFQIIEFARWKTGACTSETVPWELAAHIRPTLQPIITIILLKAMELCGASDPFVLALSLRVIMAAAVMWSVCHFIRCTQSSIMPGHINAYTALSFLLWFVPYISVRYSSETMSVLFLLLAAGMACRMAESPGEVSAKRAAVMGILLGVAFEFRYQTMFAVLGLLCWYVCVYRRAYTRIAFAAAGFLSVMAMALLADSWFYGRPVFPPLDYFRENIINGVAATFGVSPWYEYVLMLLGRPTHFIGTCMLLSLLCSCVRHFRSPVVWIVVFFIAGHSMADHKELRFLFPMAFFFPIMLIWTWELIYTPRLKALFAVLAAAFVLTDAGGLLMLAAKPAKNGRGNALKYVYDNRETTRVICTHENNIYRVSSLDLEFYRRKGITVDEDIDLYLLGSISPKRGDAVIIIQGDIWRRQMAENAGLKLVYRSVPQWVGKLNLFYKTYNGDDTLLVYARE</sequence>
<proteinExistence type="predicted"/>
<gene>
    <name evidence="10" type="ORF">QVN81_04050</name>
    <name evidence="11" type="ORF">QVN84_04585</name>
</gene>
<keyword evidence="5 9" id="KW-0812">Transmembrane</keyword>
<dbReference type="Pfam" id="PF03901">
    <property type="entry name" value="Glyco_transf_22"/>
    <property type="match status" value="1"/>
</dbReference>
<evidence type="ECO:0000256" key="4">
    <source>
        <dbReference type="ARBA" id="ARBA00022679"/>
    </source>
</evidence>
<dbReference type="RefSeq" id="WP_289824837.1">
    <property type="nucleotide sequence ID" value="NZ_JAUEIE010000003.1"/>
</dbReference>
<feature type="transmembrane region" description="Helical" evidence="9">
    <location>
        <begin position="349"/>
        <end position="370"/>
    </location>
</feature>
<keyword evidence="4" id="KW-0808">Transferase</keyword>
<evidence type="ECO:0000313" key="11">
    <source>
        <dbReference type="EMBL" id="MDN0024798.1"/>
    </source>
</evidence>
<evidence type="ECO:0000256" key="6">
    <source>
        <dbReference type="ARBA" id="ARBA00022824"/>
    </source>
</evidence>
<accession>A0AAW7JFX4</accession>
<evidence type="ECO:0000256" key="1">
    <source>
        <dbReference type="ARBA" id="ARBA00004127"/>
    </source>
</evidence>
<dbReference type="PANTHER" id="PTHR22760">
    <property type="entry name" value="GLYCOSYLTRANSFERASE"/>
    <property type="match status" value="1"/>
</dbReference>
<feature type="transmembrane region" description="Helical" evidence="9">
    <location>
        <begin position="281"/>
        <end position="311"/>
    </location>
</feature>
<reference evidence="11" key="2">
    <citation type="submission" date="2023-08" db="EMBL/GenBank/DDBJ databases">
        <title>Identification and characterization of horizontal gene transfer across gut microbiota members of farm animals based on homology search.</title>
        <authorList>
            <person name="Schwarzerova J."/>
            <person name="Nykrynova M."/>
            <person name="Jureckova K."/>
            <person name="Cejkova D."/>
            <person name="Rychlik I."/>
        </authorList>
    </citation>
    <scope>NUCLEOTIDE SEQUENCE</scope>
    <source>
        <strain evidence="11">ET15</strain>
        <strain evidence="10">ET37</strain>
    </source>
</reference>
<keyword evidence="6" id="KW-0256">Endoplasmic reticulum</keyword>
<keyword evidence="12" id="KW-1185">Reference proteome</keyword>
<evidence type="ECO:0000256" key="5">
    <source>
        <dbReference type="ARBA" id="ARBA00022692"/>
    </source>
</evidence>
<dbReference type="GO" id="GO:0000030">
    <property type="term" value="F:mannosyltransferase activity"/>
    <property type="evidence" value="ECO:0007669"/>
    <property type="project" value="TreeGrafter"/>
</dbReference>
<keyword evidence="7 9" id="KW-1133">Transmembrane helix</keyword>
<evidence type="ECO:0000313" key="12">
    <source>
        <dbReference type="Proteomes" id="UP001167831"/>
    </source>
</evidence>
<dbReference type="EMBL" id="JAUEIE010000003">
    <property type="protein sequence ID" value="MDN0022199.1"/>
    <property type="molecule type" value="Genomic_DNA"/>
</dbReference>
<evidence type="ECO:0000256" key="3">
    <source>
        <dbReference type="ARBA" id="ARBA00022676"/>
    </source>
</evidence>
<comment type="subcellular location">
    <subcellularLocation>
        <location evidence="1">Endomembrane system</location>
        <topology evidence="1">Multi-pass membrane protein</topology>
    </subcellularLocation>
    <subcellularLocation>
        <location evidence="2">Endoplasmic reticulum membrane</location>
    </subcellularLocation>
</comment>
<protein>
    <recommendedName>
        <fullName evidence="14">Mannosyltransferase</fullName>
    </recommendedName>
</protein>